<name>A0A3M3Z0P9_9PSED</name>
<dbReference type="Proteomes" id="UP000279372">
    <property type="component" value="Unassembled WGS sequence"/>
</dbReference>
<dbReference type="EMBL" id="RBQB01000184">
    <property type="protein sequence ID" value="RMO88348.1"/>
    <property type="molecule type" value="Genomic_DNA"/>
</dbReference>
<dbReference type="AlphaFoldDB" id="A0A3M3Z0P9"/>
<organism evidence="1 2">
    <name type="scientific">Pseudomonas syringae pv. philadelphi</name>
    <dbReference type="NCBI Taxonomy" id="251706"/>
    <lineage>
        <taxon>Bacteria</taxon>
        <taxon>Pseudomonadati</taxon>
        <taxon>Pseudomonadota</taxon>
        <taxon>Gammaproteobacteria</taxon>
        <taxon>Pseudomonadales</taxon>
        <taxon>Pseudomonadaceae</taxon>
        <taxon>Pseudomonas</taxon>
    </lineage>
</organism>
<proteinExistence type="predicted"/>
<accession>A0A3M3Z0P9</accession>
<comment type="caution">
    <text evidence="1">The sequence shown here is derived from an EMBL/GenBank/DDBJ whole genome shotgun (WGS) entry which is preliminary data.</text>
</comment>
<sequence>MGFHTRENPVIAGRSSTEDVMQASLQVMAHQAVGDCCAVTVRDGFDRNIFVRLEQAQRLIGGRREDYRGLLSTFG</sequence>
<evidence type="ECO:0000313" key="2">
    <source>
        <dbReference type="Proteomes" id="UP000279372"/>
    </source>
</evidence>
<evidence type="ECO:0000313" key="1">
    <source>
        <dbReference type="EMBL" id="RMO88348.1"/>
    </source>
</evidence>
<reference evidence="1 2" key="1">
    <citation type="submission" date="2018-08" db="EMBL/GenBank/DDBJ databases">
        <title>Recombination of ecologically and evolutionarily significant loci maintains genetic cohesion in the Pseudomonas syringae species complex.</title>
        <authorList>
            <person name="Dillon M."/>
            <person name="Thakur S."/>
            <person name="Almeida R.N.D."/>
            <person name="Weir B.S."/>
            <person name="Guttman D.S."/>
        </authorList>
    </citation>
    <scope>NUCLEOTIDE SEQUENCE [LARGE SCALE GENOMIC DNA]</scope>
    <source>
        <strain evidence="1 2">ICMP 8902</strain>
    </source>
</reference>
<gene>
    <name evidence="1" type="ORF">ALQ33_02892</name>
</gene>
<protein>
    <submittedName>
        <fullName evidence="1">Uncharacterized protein</fullName>
    </submittedName>
</protein>
<dbReference type="RefSeq" id="WP_183132098.1">
    <property type="nucleotide sequence ID" value="NZ_RBQB01000184.1"/>
</dbReference>